<evidence type="ECO:0000256" key="1">
    <source>
        <dbReference type="ARBA" id="ARBA00004651"/>
    </source>
</evidence>
<evidence type="ECO:0000259" key="10">
    <source>
        <dbReference type="PROSITE" id="PS50928"/>
    </source>
</evidence>
<keyword evidence="8 9" id="KW-0472">Membrane</keyword>
<evidence type="ECO:0000256" key="6">
    <source>
        <dbReference type="ARBA" id="ARBA00022692"/>
    </source>
</evidence>
<feature type="transmembrane region" description="Helical" evidence="9">
    <location>
        <begin position="12"/>
        <end position="33"/>
    </location>
</feature>
<dbReference type="GO" id="GO:0055085">
    <property type="term" value="P:transmembrane transport"/>
    <property type="evidence" value="ECO:0007669"/>
    <property type="project" value="InterPro"/>
</dbReference>
<name>A0A8J7YUV8_9ARCH</name>
<comment type="similarity">
    <text evidence="2">Belongs to the binding-protein-dependent transport system permease family. MalFG subfamily.</text>
</comment>
<proteinExistence type="inferred from homology"/>
<evidence type="ECO:0000256" key="7">
    <source>
        <dbReference type="ARBA" id="ARBA00022989"/>
    </source>
</evidence>
<dbReference type="GO" id="GO:0005886">
    <property type="term" value="C:plasma membrane"/>
    <property type="evidence" value="ECO:0007669"/>
    <property type="project" value="UniProtKB-SubCell"/>
</dbReference>
<dbReference type="InterPro" id="IPR000515">
    <property type="entry name" value="MetI-like"/>
</dbReference>
<keyword evidence="7 9" id="KW-1133">Transmembrane helix</keyword>
<dbReference type="PROSITE" id="PS50928">
    <property type="entry name" value="ABC_TM1"/>
    <property type="match status" value="1"/>
</dbReference>
<gene>
    <name evidence="11" type="ORF">J9259_08090</name>
    <name evidence="12" type="ORF">KIY12_10460</name>
</gene>
<evidence type="ECO:0000313" key="13">
    <source>
        <dbReference type="Proteomes" id="UP000750197"/>
    </source>
</evidence>
<sequence length="272" mass="29198">MKSHLSNIPLYLAVVVILLFTYFPLYVLFLIAFTPSTSTVAAVYPSLYPAGLTSENLVDAFQIPQITQALYKSLEVAFMVGGIALLIGIPAAYGLSRIKPGLANLISSTLFLANMMPAVTIAIPISVTFLSIGLNETPVALALAQELVVLPLTVFMLLGSFQSLPRDIINQARVDGCGLLSAVYTVIVPLAKSGVAAAFILSWMVSWDEFTFAVFLSPIHPTLPILIYIYITRGYILDAAAFSVLVTLPVVLLVIVLSRFLRGEFLAGGING</sequence>
<keyword evidence="3 9" id="KW-0813">Transport</keyword>
<keyword evidence="4" id="KW-1003">Cell membrane</keyword>
<dbReference type="Gene3D" id="1.10.3720.10">
    <property type="entry name" value="MetI-like"/>
    <property type="match status" value="1"/>
</dbReference>
<feature type="domain" description="ABC transmembrane type-1" evidence="10">
    <location>
        <begin position="70"/>
        <end position="257"/>
    </location>
</feature>
<dbReference type="Pfam" id="PF00528">
    <property type="entry name" value="BPD_transp_1"/>
    <property type="match status" value="1"/>
</dbReference>
<dbReference type="PANTHER" id="PTHR32243:SF50">
    <property type="entry name" value="MALTOSE_MALTODEXTRIN TRANSPORT SYSTEM PERMEASE PROTEIN MALG"/>
    <property type="match status" value="1"/>
</dbReference>
<evidence type="ECO:0000256" key="9">
    <source>
        <dbReference type="RuleBase" id="RU363032"/>
    </source>
</evidence>
<dbReference type="Proteomes" id="UP000750197">
    <property type="component" value="Unassembled WGS sequence"/>
</dbReference>
<dbReference type="EMBL" id="JAGVSJ010000028">
    <property type="protein sequence ID" value="MBX8632454.1"/>
    <property type="molecule type" value="Genomic_DNA"/>
</dbReference>
<dbReference type="SUPFAM" id="SSF161098">
    <property type="entry name" value="MetI-like"/>
    <property type="match status" value="1"/>
</dbReference>
<feature type="transmembrane region" description="Helical" evidence="9">
    <location>
        <begin position="210"/>
        <end position="231"/>
    </location>
</feature>
<evidence type="ECO:0000256" key="8">
    <source>
        <dbReference type="ARBA" id="ARBA00023136"/>
    </source>
</evidence>
<feature type="transmembrane region" description="Helical" evidence="9">
    <location>
        <begin position="240"/>
        <end position="261"/>
    </location>
</feature>
<dbReference type="AlphaFoldDB" id="A0A8J7YUV8"/>
<feature type="transmembrane region" description="Helical" evidence="9">
    <location>
        <begin position="102"/>
        <end position="127"/>
    </location>
</feature>
<reference evidence="12" key="1">
    <citation type="submission" date="2021-05" db="EMBL/GenBank/DDBJ databases">
        <title>Genomic insights into ecological role and evolution of a novel Thermoplasmata order Candidatus Sysuiplasmatales.</title>
        <authorList>
            <person name="Yuan Y."/>
        </authorList>
    </citation>
    <scope>NUCLEOTIDE SEQUENCE</scope>
    <source>
        <strain evidence="12">TUT19-bin139</strain>
        <strain evidence="11">YP2-bin.285</strain>
    </source>
</reference>
<evidence type="ECO:0000256" key="3">
    <source>
        <dbReference type="ARBA" id="ARBA00022448"/>
    </source>
</evidence>
<accession>A0A8J7YUV8</accession>
<feature type="transmembrane region" description="Helical" evidence="9">
    <location>
        <begin position="139"/>
        <end position="158"/>
    </location>
</feature>
<evidence type="ECO:0000256" key="2">
    <source>
        <dbReference type="ARBA" id="ARBA00009047"/>
    </source>
</evidence>
<comment type="caution">
    <text evidence="12">The sequence shown here is derived from an EMBL/GenBank/DDBJ whole genome shotgun (WGS) entry which is preliminary data.</text>
</comment>
<dbReference type="InterPro" id="IPR035906">
    <property type="entry name" value="MetI-like_sf"/>
</dbReference>
<protein>
    <submittedName>
        <fullName evidence="12">Carbohydrate ABC transporter permease</fullName>
    </submittedName>
</protein>
<evidence type="ECO:0000256" key="4">
    <source>
        <dbReference type="ARBA" id="ARBA00022475"/>
    </source>
</evidence>
<evidence type="ECO:0000313" key="11">
    <source>
        <dbReference type="EMBL" id="MBX8632454.1"/>
    </source>
</evidence>
<evidence type="ECO:0000256" key="5">
    <source>
        <dbReference type="ARBA" id="ARBA00022597"/>
    </source>
</evidence>
<dbReference type="EMBL" id="JAHEAC010000178">
    <property type="protein sequence ID" value="MBX8645119.1"/>
    <property type="molecule type" value="Genomic_DNA"/>
</dbReference>
<feature type="transmembrane region" description="Helical" evidence="9">
    <location>
        <begin position="76"/>
        <end position="95"/>
    </location>
</feature>
<dbReference type="InterPro" id="IPR050901">
    <property type="entry name" value="BP-dep_ABC_trans_perm"/>
</dbReference>
<dbReference type="PANTHER" id="PTHR32243">
    <property type="entry name" value="MALTOSE TRANSPORT SYSTEM PERMEASE-RELATED"/>
    <property type="match status" value="1"/>
</dbReference>
<dbReference type="Proteomes" id="UP000716004">
    <property type="component" value="Unassembled WGS sequence"/>
</dbReference>
<keyword evidence="5" id="KW-0762">Sugar transport</keyword>
<feature type="transmembrane region" description="Helical" evidence="9">
    <location>
        <begin position="179"/>
        <end position="204"/>
    </location>
</feature>
<dbReference type="CDD" id="cd06261">
    <property type="entry name" value="TM_PBP2"/>
    <property type="match status" value="1"/>
</dbReference>
<evidence type="ECO:0000313" key="12">
    <source>
        <dbReference type="EMBL" id="MBX8645119.1"/>
    </source>
</evidence>
<keyword evidence="6 9" id="KW-0812">Transmembrane</keyword>
<organism evidence="12 13">
    <name type="scientific">Candidatus Sysuiplasma superficiale</name>
    <dbReference type="NCBI Taxonomy" id="2823368"/>
    <lineage>
        <taxon>Archaea</taxon>
        <taxon>Methanobacteriati</taxon>
        <taxon>Thermoplasmatota</taxon>
        <taxon>Thermoplasmata</taxon>
        <taxon>Candidatus Sysuiplasmatales</taxon>
        <taxon>Candidatus Sysuiplasmataceae</taxon>
        <taxon>Candidatus Sysuiplasma</taxon>
    </lineage>
</organism>
<comment type="subcellular location">
    <subcellularLocation>
        <location evidence="1 9">Cell membrane</location>
        <topology evidence="1 9">Multi-pass membrane protein</topology>
    </subcellularLocation>
</comment>